<sequence length="534" mass="57415">MKLQSKAMPSSEGFKANRAAHLEALAQISEAAEAARMGGGERSRARHESRGKMLPRRRVANLLDPGSPFLEIGATAAHAMYDGAAPGSGVIAGVGRVHGQDVMVVCNDATVKGGTYFPMTVKKHLRAQEIAEENHLPCIYLVDSGGANLPQQDEVFPDRDHFGRIFYNQARMSAKGIPQIAVVMGSCTAGGAYVPAMSDVTIIVKEQGTIFLAGPPLVKAATGEVVSAEDLGGGDVHTRLSGVADYLAEDDTHALALARRAVLSLNLTKPLTVNWASPEDPAYDPEEILGVVPGDLRTPYDIREVIARLVDGSRFDEFKPRFGETLVTGFAHVKGCPVGIIANNGVLFSEAAQKGAHFVELCSQRKIPLVFLQNITGFMVGRKYENEGIARHGAKMVTAVASTNVPKITMLVGGSFGAGNYGMAGRAYQPRFLWTWPNSRISVMGGEQAAGVLATVKRDGIERRGGSWSAEEEAEFKQPTIDMFEEQSHPLYASARLWDDGIIDPRKSRDVLALSLSAALNAPIEETRFGVFRM</sequence>
<keyword evidence="5" id="KW-1185">Reference proteome</keyword>
<dbReference type="Gene3D" id="3.90.226.10">
    <property type="entry name" value="2-enoyl-CoA Hydratase, Chain A, domain 1"/>
    <property type="match status" value="2"/>
</dbReference>
<feature type="region of interest" description="Disordered" evidence="1">
    <location>
        <begin position="33"/>
        <end position="53"/>
    </location>
</feature>
<evidence type="ECO:0000256" key="1">
    <source>
        <dbReference type="SAM" id="MobiDB-lite"/>
    </source>
</evidence>
<dbReference type="PROSITE" id="PS50989">
    <property type="entry name" value="COA_CT_CTER"/>
    <property type="match status" value="1"/>
</dbReference>
<protein>
    <submittedName>
        <fullName evidence="4">Methylcrotonoyl-CoA carboxylase</fullName>
    </submittedName>
</protein>
<dbReference type="InterPro" id="IPR034733">
    <property type="entry name" value="AcCoA_carboxyl_beta"/>
</dbReference>
<feature type="compositionally biased region" description="Basic and acidic residues" evidence="1">
    <location>
        <begin position="39"/>
        <end position="51"/>
    </location>
</feature>
<feature type="domain" description="CoA carboxyltransferase N-terminal" evidence="2">
    <location>
        <begin position="21"/>
        <end position="277"/>
    </location>
</feature>
<dbReference type="PANTHER" id="PTHR22855:SF13">
    <property type="entry name" value="METHYLCROTONOYL-COA CARBOXYLASE BETA CHAIN, MITOCHONDRIAL"/>
    <property type="match status" value="1"/>
</dbReference>
<dbReference type="EMBL" id="QHLQ01000001">
    <property type="protein sequence ID" value="NIZ59474.1"/>
    <property type="molecule type" value="Genomic_DNA"/>
</dbReference>
<dbReference type="SUPFAM" id="SSF52096">
    <property type="entry name" value="ClpP/crotonase"/>
    <property type="match status" value="2"/>
</dbReference>
<feature type="domain" description="CoA carboxyltransferase C-terminal" evidence="3">
    <location>
        <begin position="274"/>
        <end position="526"/>
    </location>
</feature>
<comment type="caution">
    <text evidence="4">The sequence shown here is derived from an EMBL/GenBank/DDBJ whole genome shotgun (WGS) entry which is preliminary data.</text>
</comment>
<dbReference type="InterPro" id="IPR011763">
    <property type="entry name" value="COA_CT_C"/>
</dbReference>
<dbReference type="InterPro" id="IPR045190">
    <property type="entry name" value="MCCB/AccD1-like"/>
</dbReference>
<organism evidence="4 5">
    <name type="scientific">Parasedimentitalea denitrificans</name>
    <dbReference type="NCBI Taxonomy" id="2211118"/>
    <lineage>
        <taxon>Bacteria</taxon>
        <taxon>Pseudomonadati</taxon>
        <taxon>Pseudomonadota</taxon>
        <taxon>Alphaproteobacteria</taxon>
        <taxon>Rhodobacterales</taxon>
        <taxon>Paracoccaceae</taxon>
        <taxon>Parasedimentitalea</taxon>
    </lineage>
</organism>
<evidence type="ECO:0000313" key="5">
    <source>
        <dbReference type="Proteomes" id="UP001429564"/>
    </source>
</evidence>
<evidence type="ECO:0000259" key="2">
    <source>
        <dbReference type="PROSITE" id="PS50980"/>
    </source>
</evidence>
<accession>A0ABX0W1Q5</accession>
<dbReference type="PROSITE" id="PS50980">
    <property type="entry name" value="COA_CT_NTER"/>
    <property type="match status" value="1"/>
</dbReference>
<evidence type="ECO:0000313" key="4">
    <source>
        <dbReference type="EMBL" id="NIZ59474.1"/>
    </source>
</evidence>
<evidence type="ECO:0000259" key="3">
    <source>
        <dbReference type="PROSITE" id="PS50989"/>
    </source>
</evidence>
<proteinExistence type="predicted"/>
<dbReference type="InterPro" id="IPR011762">
    <property type="entry name" value="COA_CT_N"/>
</dbReference>
<reference evidence="4 5" key="1">
    <citation type="submission" date="2018-05" db="EMBL/GenBank/DDBJ databases">
        <authorList>
            <person name="Zhang Y.-J."/>
        </authorList>
    </citation>
    <scope>NUCLEOTIDE SEQUENCE [LARGE SCALE GENOMIC DNA]</scope>
    <source>
        <strain evidence="4 5">CY04</strain>
    </source>
</reference>
<dbReference type="Proteomes" id="UP001429564">
    <property type="component" value="Unassembled WGS sequence"/>
</dbReference>
<name>A0ABX0W1Q5_9RHOB</name>
<dbReference type="InterPro" id="IPR029045">
    <property type="entry name" value="ClpP/crotonase-like_dom_sf"/>
</dbReference>
<dbReference type="PANTHER" id="PTHR22855">
    <property type="entry name" value="ACETYL, PROPIONYL, PYRUVATE, AND GLUTACONYL CARBOXYLASE-RELATED"/>
    <property type="match status" value="1"/>
</dbReference>
<gene>
    <name evidence="4" type="ORF">DL239_00630</name>
</gene>
<dbReference type="RefSeq" id="WP_167681198.1">
    <property type="nucleotide sequence ID" value="NZ_QHLQ01000001.1"/>
</dbReference>
<dbReference type="Pfam" id="PF01039">
    <property type="entry name" value="Carboxyl_trans"/>
    <property type="match status" value="1"/>
</dbReference>